<comment type="caution">
    <text evidence="2">The sequence shown here is derived from an EMBL/GenBank/DDBJ whole genome shotgun (WGS) entry which is preliminary data.</text>
</comment>
<keyword evidence="1" id="KW-0812">Transmembrane</keyword>
<evidence type="ECO:0000313" key="3">
    <source>
        <dbReference type="Proteomes" id="UP001221566"/>
    </source>
</evidence>
<sequence>MYELIFAALIAAHLSWLIFRHCRHPSKTHWGVLVLAWFIILAESLIAIAMEWPSSSKFALVCGLAPGAAYLVWVTLRKLIIPRGLE</sequence>
<gene>
    <name evidence="2" type="ORF">PQU93_17455</name>
</gene>
<organism evidence="2 3">
    <name type="scientific">Vogesella indigofera</name>
    <name type="common">Pseudomonas indigofera</name>
    <dbReference type="NCBI Taxonomy" id="45465"/>
    <lineage>
        <taxon>Bacteria</taxon>
        <taxon>Pseudomonadati</taxon>
        <taxon>Pseudomonadota</taxon>
        <taxon>Betaproteobacteria</taxon>
        <taxon>Neisseriales</taxon>
        <taxon>Chromobacteriaceae</taxon>
        <taxon>Vogesella</taxon>
    </lineage>
</organism>
<feature type="transmembrane region" description="Helical" evidence="1">
    <location>
        <begin position="30"/>
        <end position="49"/>
    </location>
</feature>
<evidence type="ECO:0000256" key="1">
    <source>
        <dbReference type="SAM" id="Phobius"/>
    </source>
</evidence>
<name>A0ABT5I8N9_VOGIN</name>
<keyword evidence="3" id="KW-1185">Reference proteome</keyword>
<protein>
    <submittedName>
        <fullName evidence="2">Uncharacterized protein</fullName>
    </submittedName>
</protein>
<dbReference type="Proteomes" id="UP001221566">
    <property type="component" value="Unassembled WGS sequence"/>
</dbReference>
<keyword evidence="1" id="KW-1133">Transmembrane helix</keyword>
<dbReference type="EMBL" id="JAQQKY010000016">
    <property type="protein sequence ID" value="MDC7692551.1"/>
    <property type="molecule type" value="Genomic_DNA"/>
</dbReference>
<proteinExistence type="predicted"/>
<dbReference type="RefSeq" id="WP_272804135.1">
    <property type="nucleotide sequence ID" value="NZ_JAQQKY010000016.1"/>
</dbReference>
<accession>A0ABT5I8N9</accession>
<reference evidence="2 3" key="1">
    <citation type="submission" date="2023-01" db="EMBL/GenBank/DDBJ databases">
        <title>Novel species of the genus Vogesella isolated from rivers.</title>
        <authorList>
            <person name="Lu H."/>
        </authorList>
    </citation>
    <scope>NUCLEOTIDE SEQUENCE [LARGE SCALE GENOMIC DNA]</scope>
    <source>
        <strain evidence="2 3">SH7W</strain>
    </source>
</reference>
<keyword evidence="1" id="KW-0472">Membrane</keyword>
<evidence type="ECO:0000313" key="2">
    <source>
        <dbReference type="EMBL" id="MDC7692551.1"/>
    </source>
</evidence>
<feature type="transmembrane region" description="Helical" evidence="1">
    <location>
        <begin position="58"/>
        <end position="76"/>
    </location>
</feature>